<dbReference type="Proteomes" id="UP000287853">
    <property type="component" value="Unassembled WGS sequence"/>
</dbReference>
<dbReference type="Gene3D" id="3.40.50.1010">
    <property type="entry name" value="5'-nuclease"/>
    <property type="match status" value="1"/>
</dbReference>
<name>A0A444IZA5_9BACT</name>
<accession>A0A444IZA5</accession>
<comment type="caution">
    <text evidence="2">The sequence shown here is derived from an EMBL/GenBank/DDBJ whole genome shotgun (WGS) entry which is preliminary data.</text>
</comment>
<dbReference type="AlphaFoldDB" id="A0A444IZA5"/>
<dbReference type="InterPro" id="IPR002716">
    <property type="entry name" value="PIN_dom"/>
</dbReference>
<dbReference type="Pfam" id="PF01850">
    <property type="entry name" value="PIN"/>
    <property type="match status" value="1"/>
</dbReference>
<feature type="domain" description="PIN" evidence="1">
    <location>
        <begin position="9"/>
        <end position="134"/>
    </location>
</feature>
<gene>
    <name evidence="2" type="ORF">H206_00791</name>
</gene>
<proteinExistence type="predicted"/>
<reference evidence="2 3" key="1">
    <citation type="submission" date="2017-01" db="EMBL/GenBank/DDBJ databases">
        <title>The cable genome- insights into the physiology and evolution of filamentous bacteria capable of sulfide oxidation via long distance electron transfer.</title>
        <authorList>
            <person name="Schreiber L."/>
            <person name="Bjerg J.T."/>
            <person name="Boggild A."/>
            <person name="Van De Vossenberg J."/>
            <person name="Meysman F."/>
            <person name="Nielsen L.P."/>
            <person name="Schramm A."/>
            <person name="Kjeldsen K.U."/>
        </authorList>
    </citation>
    <scope>NUCLEOTIDE SEQUENCE [LARGE SCALE GENOMIC DNA]</scope>
    <source>
        <strain evidence="2">MCF</strain>
    </source>
</reference>
<evidence type="ECO:0000313" key="2">
    <source>
        <dbReference type="EMBL" id="RWX46241.1"/>
    </source>
</evidence>
<keyword evidence="3" id="KW-1185">Reference proteome</keyword>
<evidence type="ECO:0000259" key="1">
    <source>
        <dbReference type="Pfam" id="PF01850"/>
    </source>
</evidence>
<dbReference type="CDD" id="cd09874">
    <property type="entry name" value="PIN_MT3492-like"/>
    <property type="match status" value="1"/>
</dbReference>
<evidence type="ECO:0000313" key="3">
    <source>
        <dbReference type="Proteomes" id="UP000287853"/>
    </source>
</evidence>
<dbReference type="SUPFAM" id="SSF88723">
    <property type="entry name" value="PIN domain-like"/>
    <property type="match status" value="1"/>
</dbReference>
<organism evidence="2 3">
    <name type="scientific">Candidatus Electrothrix aarhusensis</name>
    <dbReference type="NCBI Taxonomy" id="1859131"/>
    <lineage>
        <taxon>Bacteria</taxon>
        <taxon>Pseudomonadati</taxon>
        <taxon>Thermodesulfobacteriota</taxon>
        <taxon>Desulfobulbia</taxon>
        <taxon>Desulfobulbales</taxon>
        <taxon>Desulfobulbaceae</taxon>
        <taxon>Candidatus Electrothrix</taxon>
    </lineage>
</organism>
<protein>
    <submittedName>
        <fullName evidence="2">PIN domain-containing protein</fullName>
    </submittedName>
</protein>
<sequence length="143" mass="16136">MDEANLVVYWDTSAVLSLLFDDIHTKNAQGWWKRRRTVHLLSSLAFVEAVAVIGRLERTGSLDAPLTETAYANLAAWGWRKTSMLPDSELAGTYARRWPLRGADLWHLACACTLRRQLPELRLLTFDNRLHEAAVGEEVAAMS</sequence>
<dbReference type="InterPro" id="IPR029060">
    <property type="entry name" value="PIN-like_dom_sf"/>
</dbReference>
<dbReference type="EMBL" id="MTKO01000067">
    <property type="protein sequence ID" value="RWX46241.1"/>
    <property type="molecule type" value="Genomic_DNA"/>
</dbReference>